<dbReference type="EMBL" id="CP022684">
    <property type="protein sequence ID" value="AUM12534.1"/>
    <property type="molecule type" value="Genomic_DNA"/>
</dbReference>
<feature type="transmembrane region" description="Helical" evidence="1">
    <location>
        <begin position="895"/>
        <end position="915"/>
    </location>
</feature>
<dbReference type="OrthoDB" id="5287122at2"/>
<dbReference type="SUPFAM" id="SSF82714">
    <property type="entry name" value="Multidrug efflux transporter AcrB TolC docking domain, DN and DC subdomains"/>
    <property type="match status" value="2"/>
</dbReference>
<dbReference type="Gene3D" id="3.30.70.1320">
    <property type="entry name" value="Multidrug efflux transporter AcrB pore domain like"/>
    <property type="match status" value="1"/>
</dbReference>
<accession>A0A2K9LP10</accession>
<keyword evidence="1" id="KW-0812">Transmembrane</keyword>
<feature type="transmembrane region" description="Helical" evidence="1">
    <location>
        <begin position="332"/>
        <end position="352"/>
    </location>
</feature>
<feature type="transmembrane region" description="Helical" evidence="1">
    <location>
        <begin position="12"/>
        <end position="33"/>
    </location>
</feature>
<dbReference type="Pfam" id="PF00873">
    <property type="entry name" value="ACR_tran"/>
    <property type="match status" value="1"/>
</dbReference>
<dbReference type="Gene3D" id="1.20.1640.10">
    <property type="entry name" value="Multidrug efflux transporter AcrB transmembrane domain"/>
    <property type="match status" value="2"/>
</dbReference>
<feature type="transmembrane region" description="Helical" evidence="1">
    <location>
        <begin position="529"/>
        <end position="549"/>
    </location>
</feature>
<evidence type="ECO:0000313" key="3">
    <source>
        <dbReference type="Proteomes" id="UP000235116"/>
    </source>
</evidence>
<organism evidence="2 3">
    <name type="scientific">Ketobacter alkanivorans</name>
    <dbReference type="NCBI Taxonomy" id="1917421"/>
    <lineage>
        <taxon>Bacteria</taxon>
        <taxon>Pseudomonadati</taxon>
        <taxon>Pseudomonadota</taxon>
        <taxon>Gammaproteobacteria</taxon>
        <taxon>Pseudomonadales</taxon>
        <taxon>Ketobacteraceae</taxon>
        <taxon>Ketobacter</taxon>
    </lineage>
</organism>
<dbReference type="InterPro" id="IPR027463">
    <property type="entry name" value="AcrB_DN_DC_subdom"/>
</dbReference>
<proteinExistence type="predicted"/>
<dbReference type="RefSeq" id="WP_101893902.1">
    <property type="nucleotide sequence ID" value="NZ_CP022684.1"/>
</dbReference>
<feature type="transmembrane region" description="Helical" evidence="1">
    <location>
        <begin position="869"/>
        <end position="888"/>
    </location>
</feature>
<reference evidence="3" key="1">
    <citation type="submission" date="2017-08" db="EMBL/GenBank/DDBJ databases">
        <title>Direct submision.</title>
        <authorList>
            <person name="Kim S.-J."/>
            <person name="Rhee S.-K."/>
        </authorList>
    </citation>
    <scope>NUCLEOTIDE SEQUENCE [LARGE SCALE GENOMIC DNA]</scope>
    <source>
        <strain evidence="3">GI5</strain>
    </source>
</reference>
<evidence type="ECO:0000313" key="2">
    <source>
        <dbReference type="EMBL" id="AUM12534.1"/>
    </source>
</evidence>
<dbReference type="Proteomes" id="UP000235116">
    <property type="component" value="Chromosome"/>
</dbReference>
<dbReference type="Gene3D" id="3.30.70.1430">
    <property type="entry name" value="Multidrug efflux transporter AcrB pore domain"/>
    <property type="match status" value="2"/>
</dbReference>
<dbReference type="AlphaFoldDB" id="A0A2K9LP10"/>
<dbReference type="SUPFAM" id="SSF82866">
    <property type="entry name" value="Multidrug efflux transporter AcrB transmembrane domain"/>
    <property type="match status" value="2"/>
</dbReference>
<gene>
    <name evidence="2" type="ORF">Kalk_08925</name>
</gene>
<keyword evidence="1" id="KW-1133">Transmembrane helix</keyword>
<keyword evidence="3" id="KW-1185">Reference proteome</keyword>
<feature type="transmembrane region" description="Helical" evidence="1">
    <location>
        <begin position="461"/>
        <end position="480"/>
    </location>
</feature>
<keyword evidence="1" id="KW-0472">Membrane</keyword>
<sequence length="1044" mass="115186">MSEPKGIIATFATHRVASNLLMFLFILAGLWGLKQMNTQFFPSFELEYITISVPWSGASAEDVERSIIIPMEQELKTLTEVKKMTATATSGAGGITLELEEGVDVGNVLDRVKQRVEAIRNLPEEAERPVIQQVESFQPIANIVIMGSESRPELAQLARQFEKELLARGIRKVNFVGLPAEEIAIQVSSSTLHETGLSLTDIANRIRQNSTDLPAGTAAKDEVSKQVRSLSQQRTVQGFEQMPLFTDSKGRLLRVGDIAEVERRPLEDEPYITVDGQPAIEMLMMRTESEDTLTTARIFTEWVEDVRPRLPEGVQIKVYNERWKHLRDRIKLLLNNGLGGLVLVIATLFLFLNVRVAFWVTVGIPVSFMATLAVLYLTGGTINMISLFALIMALGIIVDDAIVVGEDTLTHKEMGESAERASVGGARRMFAPVLASSMTTIAAFLPLSMLGGVMGKIAFDMPVVIICVIIASVVECFLILPGHLNHSLRKQKEAKTIGFKANFDRKFVEFREKRLRVAVNAAIRNRGSVVTAGLCAFVLMLSLVFTGVIKTTFFPAVDGNEIRANVEFHAGTPKPTVDAFLDHLEDSLEQTRQEILDEHDEDILNAVVTYHGRSFFGVSGREVNRESGALIVDLTTGQRPLTNAEFIRHWRNNIQLPPGINRFAILQREAGPPGKPIAVRLIGNDIHQLKDASLELQKALARYQGVSNIDDDLPWGKEQLIYELTPTGRQLGLDTATVGRQLRAAFDGNLAQIFHQDDDEIEVRVTLPDSERNSTQTLEYFPVTLSNGMTVPLSEVVHFDSRQGIEKLNHTNGALNVTVSADLDDKIANANEIFEDLNQGLLADLQRRYGISLGLEGKAQDQQETIAEMQMGMMIGLALIFIVLSWVFSSYMWPIAVMSAIPLGLTGSLIGHLIMNKDLSMFSLMGLFGLSGIVVNDSIVLISFFGQLRERGMNVHDAIVEAICARFRAVVLTSLTTIAGLLPILFETSLQAQFLIPMAISIVFGLAYGTFLILFFVPAMITYLESAKRILFGQASAVGHGDQL</sequence>
<dbReference type="Gene3D" id="3.30.2090.10">
    <property type="entry name" value="Multidrug efflux transporter AcrB TolC docking domain, DN and DC subdomains"/>
    <property type="match status" value="2"/>
</dbReference>
<dbReference type="GO" id="GO:0005886">
    <property type="term" value="C:plasma membrane"/>
    <property type="evidence" value="ECO:0007669"/>
    <property type="project" value="TreeGrafter"/>
</dbReference>
<dbReference type="InterPro" id="IPR001036">
    <property type="entry name" value="Acrflvin-R"/>
</dbReference>
<feature type="transmembrane region" description="Helical" evidence="1">
    <location>
        <begin position="429"/>
        <end position="449"/>
    </location>
</feature>
<protein>
    <submittedName>
        <fullName evidence="2">Acriflavin resistance protein</fullName>
    </submittedName>
</protein>
<dbReference type="Gene3D" id="3.30.70.1440">
    <property type="entry name" value="Multidrug efflux transporter AcrB pore domain"/>
    <property type="match status" value="1"/>
</dbReference>
<evidence type="ECO:0000256" key="1">
    <source>
        <dbReference type="SAM" id="Phobius"/>
    </source>
</evidence>
<feature type="transmembrane region" description="Helical" evidence="1">
    <location>
        <begin position="998"/>
        <end position="1024"/>
    </location>
</feature>
<feature type="transmembrane region" description="Helical" evidence="1">
    <location>
        <begin position="967"/>
        <end position="986"/>
    </location>
</feature>
<feature type="transmembrane region" description="Helical" evidence="1">
    <location>
        <begin position="921"/>
        <end position="946"/>
    </location>
</feature>
<dbReference type="PANTHER" id="PTHR32063">
    <property type="match status" value="1"/>
</dbReference>
<dbReference type="SUPFAM" id="SSF82693">
    <property type="entry name" value="Multidrug efflux transporter AcrB pore domain, PN1, PN2, PC1 and PC2 subdomains"/>
    <property type="match status" value="1"/>
</dbReference>
<dbReference type="PANTHER" id="PTHR32063:SF33">
    <property type="entry name" value="RND SUPERFAMILY EFFLUX PUMP PERMEASE COMPONENT"/>
    <property type="match status" value="1"/>
</dbReference>
<dbReference type="PRINTS" id="PR00702">
    <property type="entry name" value="ACRIFLAVINRP"/>
</dbReference>
<name>A0A2K9LP10_9GAMM</name>
<dbReference type="KEGG" id="kak:Kalk_08925"/>
<dbReference type="GO" id="GO:0042910">
    <property type="term" value="F:xenobiotic transmembrane transporter activity"/>
    <property type="evidence" value="ECO:0007669"/>
    <property type="project" value="TreeGrafter"/>
</dbReference>